<proteinExistence type="predicted"/>
<dbReference type="EMBL" id="QXFW01000209">
    <property type="protein sequence ID" value="KAE9020522.1"/>
    <property type="molecule type" value="Genomic_DNA"/>
</dbReference>
<name>A0A6A3LMB3_9STRA</name>
<organism evidence="2 3">
    <name type="scientific">Phytophthora fragariae</name>
    <dbReference type="NCBI Taxonomy" id="53985"/>
    <lineage>
        <taxon>Eukaryota</taxon>
        <taxon>Sar</taxon>
        <taxon>Stramenopiles</taxon>
        <taxon>Oomycota</taxon>
        <taxon>Peronosporomycetes</taxon>
        <taxon>Peronosporales</taxon>
        <taxon>Peronosporaceae</taxon>
        <taxon>Phytophthora</taxon>
    </lineage>
</organism>
<evidence type="ECO:0000313" key="3">
    <source>
        <dbReference type="Proteomes" id="UP000460718"/>
    </source>
</evidence>
<evidence type="ECO:0000313" key="2">
    <source>
        <dbReference type="EMBL" id="KAE9020522.1"/>
    </source>
</evidence>
<comment type="caution">
    <text evidence="2">The sequence shown here is derived from an EMBL/GenBank/DDBJ whole genome shotgun (WGS) entry which is preliminary data.</text>
</comment>
<sequence>MSTSKAGTDSDNGRDVDDAPLHAPEQLLDAPPVEGVASGSGGAVQGDTLPGSEADLGPPTTGVDLSTINDPAATAAAFASVGQLLVTQQIISAATAKYIFQGELNLAHSDLATAAAAHPYLPGDVPPARFGVKQDPMSFIVGVPANSSDRLTERFMRDGYGGLEALSFAETLSDEDIQDLSEMVNPRLSIRPNFLLPKSIDATATAPEFRGLLNSMGAKRELASLLQHYPIEGQARKVFKMSTLLKQTLVQLREAKRQLQLVTAPNYSRSFRRSVL</sequence>
<feature type="compositionally biased region" description="Polar residues" evidence="1">
    <location>
        <begin position="1"/>
        <end position="10"/>
    </location>
</feature>
<protein>
    <submittedName>
        <fullName evidence="2">Uncharacterized protein</fullName>
    </submittedName>
</protein>
<accession>A0A6A3LMB3</accession>
<reference evidence="2 3" key="1">
    <citation type="submission" date="2018-09" db="EMBL/GenBank/DDBJ databases">
        <title>Genomic investigation of the strawberry pathogen Phytophthora fragariae indicates pathogenicity is determined by transcriptional variation in three key races.</title>
        <authorList>
            <person name="Adams T.M."/>
            <person name="Armitage A.D."/>
            <person name="Sobczyk M.K."/>
            <person name="Bates H.J."/>
            <person name="Dunwell J.M."/>
            <person name="Nellist C.F."/>
            <person name="Harrison R.J."/>
        </authorList>
    </citation>
    <scope>NUCLEOTIDE SEQUENCE [LARGE SCALE GENOMIC DNA]</scope>
    <source>
        <strain evidence="2 3">SCRP245</strain>
    </source>
</reference>
<dbReference type="Proteomes" id="UP000460718">
    <property type="component" value="Unassembled WGS sequence"/>
</dbReference>
<gene>
    <name evidence="2" type="ORF">PF011_g5372</name>
</gene>
<feature type="compositionally biased region" description="Basic and acidic residues" evidence="1">
    <location>
        <begin position="11"/>
        <end position="20"/>
    </location>
</feature>
<dbReference type="AlphaFoldDB" id="A0A6A3LMB3"/>
<feature type="region of interest" description="Disordered" evidence="1">
    <location>
        <begin position="1"/>
        <end position="64"/>
    </location>
</feature>
<evidence type="ECO:0000256" key="1">
    <source>
        <dbReference type="SAM" id="MobiDB-lite"/>
    </source>
</evidence>